<keyword evidence="1" id="KW-0472">Membrane</keyword>
<dbReference type="Proteomes" id="UP000194137">
    <property type="component" value="Chromosome"/>
</dbReference>
<feature type="domain" description="TadE-like" evidence="2">
    <location>
        <begin position="30"/>
        <end position="71"/>
    </location>
</feature>
<evidence type="ECO:0000313" key="3">
    <source>
        <dbReference type="EMBL" id="ARP98779.1"/>
    </source>
</evidence>
<reference evidence="3 4" key="1">
    <citation type="submission" date="2017-05" db="EMBL/GenBank/DDBJ databases">
        <title>Full genome sequence of Pseudorhodoplanes sinuspersici.</title>
        <authorList>
            <person name="Dastgheib S.M.M."/>
            <person name="Shavandi M."/>
            <person name="Tirandaz H."/>
        </authorList>
    </citation>
    <scope>NUCLEOTIDE SEQUENCE [LARGE SCALE GENOMIC DNA]</scope>
    <source>
        <strain evidence="3 4">RIPI110</strain>
    </source>
</reference>
<accession>A0A1W6ZN37</accession>
<feature type="transmembrane region" description="Helical" evidence="1">
    <location>
        <begin position="30"/>
        <end position="50"/>
    </location>
</feature>
<protein>
    <recommendedName>
        <fullName evidence="2">TadE-like domain-containing protein</fullName>
    </recommendedName>
</protein>
<dbReference type="KEGG" id="psin:CAK95_06600"/>
<dbReference type="STRING" id="1235591.CAK95_06600"/>
<keyword evidence="1" id="KW-0812">Transmembrane</keyword>
<name>A0A1W6ZN37_9HYPH</name>
<dbReference type="InterPro" id="IPR012495">
    <property type="entry name" value="TadE-like_dom"/>
</dbReference>
<gene>
    <name evidence="3" type="ORF">CAK95_06600</name>
</gene>
<keyword evidence="1" id="KW-1133">Transmembrane helix</keyword>
<proteinExistence type="predicted"/>
<evidence type="ECO:0000259" key="2">
    <source>
        <dbReference type="Pfam" id="PF07811"/>
    </source>
</evidence>
<organism evidence="3 4">
    <name type="scientific">Pseudorhodoplanes sinuspersici</name>
    <dbReference type="NCBI Taxonomy" id="1235591"/>
    <lineage>
        <taxon>Bacteria</taxon>
        <taxon>Pseudomonadati</taxon>
        <taxon>Pseudomonadota</taxon>
        <taxon>Alphaproteobacteria</taxon>
        <taxon>Hyphomicrobiales</taxon>
        <taxon>Pseudorhodoplanes</taxon>
    </lineage>
</organism>
<dbReference type="Pfam" id="PF07811">
    <property type="entry name" value="TadE"/>
    <property type="match status" value="1"/>
</dbReference>
<evidence type="ECO:0000313" key="4">
    <source>
        <dbReference type="Proteomes" id="UP000194137"/>
    </source>
</evidence>
<evidence type="ECO:0000256" key="1">
    <source>
        <dbReference type="SAM" id="Phobius"/>
    </source>
</evidence>
<dbReference type="AlphaFoldDB" id="A0A1W6ZN37"/>
<sequence length="190" mass="20414">MSRVPMHSLVFSLQQSVRRRLSRFAQDKRGVSAVEFALILPLMVLLYFGLVEVSQGVIVDRKVKMTARTVADLVSQVSTIDNSGVDAALGASTAILAPFSAANAKVIVSVVSIDNNGNAKIVWSRANKDSGHGTGDSVTVPDALKTPNTSLVWGEATYDYSPAMGYVTGPLTLSQQIFMRPRLSETVKKT</sequence>
<keyword evidence="4" id="KW-1185">Reference proteome</keyword>
<dbReference type="EMBL" id="CP021112">
    <property type="protein sequence ID" value="ARP98779.1"/>
    <property type="molecule type" value="Genomic_DNA"/>
</dbReference>